<evidence type="ECO:0000313" key="3">
    <source>
        <dbReference type="Proteomes" id="UP000242913"/>
    </source>
</evidence>
<dbReference type="Proteomes" id="UP000242913">
    <property type="component" value="Unassembled WGS sequence"/>
</dbReference>
<dbReference type="AlphaFoldDB" id="A0A238BTZ3"/>
<dbReference type="OrthoDB" id="5872224at2759"/>
<keyword evidence="3" id="KW-1185">Reference proteome</keyword>
<evidence type="ECO:0000256" key="1">
    <source>
        <dbReference type="SAM" id="Phobius"/>
    </source>
</evidence>
<organism evidence="2 3">
    <name type="scientific">Onchocerca flexuosa</name>
    <dbReference type="NCBI Taxonomy" id="387005"/>
    <lineage>
        <taxon>Eukaryota</taxon>
        <taxon>Metazoa</taxon>
        <taxon>Ecdysozoa</taxon>
        <taxon>Nematoda</taxon>
        <taxon>Chromadorea</taxon>
        <taxon>Rhabditida</taxon>
        <taxon>Spirurina</taxon>
        <taxon>Spiruromorpha</taxon>
        <taxon>Filarioidea</taxon>
        <taxon>Onchocercidae</taxon>
        <taxon>Onchocerca</taxon>
    </lineage>
</organism>
<gene>
    <name evidence="2" type="ORF">X798_04576</name>
</gene>
<accession>A0A238BTZ3</accession>
<reference evidence="2 3" key="1">
    <citation type="submission" date="2015-12" db="EMBL/GenBank/DDBJ databases">
        <title>Draft genome of the nematode, Onchocerca flexuosa.</title>
        <authorList>
            <person name="Mitreva M."/>
        </authorList>
    </citation>
    <scope>NUCLEOTIDE SEQUENCE [LARGE SCALE GENOMIC DNA]</scope>
    <source>
        <strain evidence="2">Red Deer</strain>
    </source>
</reference>
<sequence>MRIVEAMTVIIVHALFDMDVSNEKGYIAFAKCVVVSQQRKQQNENKKTDKKITNENTIWTTTTAPCFYCDHGHLHDQYDEQYQIIATLNVEDKKVVENIADGQKRWRKVITEAMEMQQAKHYKQSLNLPYKPILENDDNRSVDVQILETQCSTRTCMQTFIVLYNDEPIPAEIVVSDLSLLSLSRISARLRIPVESITTTLSTGDGKSQWWIVAVVIGVAAGIIVAGWLCLFVYYNSCGRPYTTTVKKPLIHTIFLKDEFIQTAENGNGGKYFDVQSQDIERNKKKSFKTTSSENGSLSKMQKAMEDAAVIDIVSEAAVVSSANNKQCITTMDIDQPFDHPVSIITRPRRREDLRIHKLKSLSDISVPTLKEICVEERLHPHPIPPTASGILEVRSLTEQMYRNPMSCL</sequence>
<name>A0A238BTZ3_9BILA</name>
<keyword evidence="1" id="KW-1133">Transmembrane helix</keyword>
<keyword evidence="1" id="KW-0472">Membrane</keyword>
<evidence type="ECO:0000313" key="2">
    <source>
        <dbReference type="EMBL" id="OZC08376.1"/>
    </source>
</evidence>
<protein>
    <submittedName>
        <fullName evidence="2">Uncharacterized protein</fullName>
    </submittedName>
</protein>
<keyword evidence="1" id="KW-0812">Transmembrane</keyword>
<dbReference type="EMBL" id="KZ270009">
    <property type="protein sequence ID" value="OZC08376.1"/>
    <property type="molecule type" value="Genomic_DNA"/>
</dbReference>
<proteinExistence type="predicted"/>
<feature type="transmembrane region" description="Helical" evidence="1">
    <location>
        <begin position="210"/>
        <end position="235"/>
    </location>
</feature>